<reference evidence="2 3" key="1">
    <citation type="journal article" date="2021" name="Sci. Rep.">
        <title>The genome of the diatom Chaetoceros tenuissimus carries an ancient integrated fragment of an extant virus.</title>
        <authorList>
            <person name="Hongo Y."/>
            <person name="Kimura K."/>
            <person name="Takaki Y."/>
            <person name="Yoshida Y."/>
            <person name="Baba S."/>
            <person name="Kobayashi G."/>
            <person name="Nagasaki K."/>
            <person name="Hano T."/>
            <person name="Tomaru Y."/>
        </authorList>
    </citation>
    <scope>NUCLEOTIDE SEQUENCE [LARGE SCALE GENOMIC DNA]</scope>
    <source>
        <strain evidence="2 3">NIES-3715</strain>
    </source>
</reference>
<comment type="caution">
    <text evidence="2">The sequence shown here is derived from an EMBL/GenBank/DDBJ whole genome shotgun (WGS) entry which is preliminary data.</text>
</comment>
<gene>
    <name evidence="2" type="ORF">CTEN210_09471</name>
</gene>
<keyword evidence="3" id="KW-1185">Reference proteome</keyword>
<protein>
    <submittedName>
        <fullName evidence="2">Uncharacterized protein</fullName>
    </submittedName>
</protein>
<name>A0AAD3CXW1_9STRA</name>
<dbReference type="Proteomes" id="UP001054902">
    <property type="component" value="Unassembled WGS sequence"/>
</dbReference>
<dbReference type="AlphaFoldDB" id="A0AAD3CXW1"/>
<dbReference type="EMBL" id="BLLK01000046">
    <property type="protein sequence ID" value="GFH52995.1"/>
    <property type="molecule type" value="Genomic_DNA"/>
</dbReference>
<evidence type="ECO:0000256" key="1">
    <source>
        <dbReference type="SAM" id="SignalP"/>
    </source>
</evidence>
<feature type="chain" id="PRO_5041960292" evidence="1">
    <location>
        <begin position="21"/>
        <end position="591"/>
    </location>
</feature>
<proteinExistence type="predicted"/>
<keyword evidence="1" id="KW-0732">Signal</keyword>
<sequence length="591" mass="66052">MISIVQRITILLAITQIASARLRAVKKSIPTEVKPKIQERRKLNTAAFHRRALNVPQYTSQSNNIVNLINQIQPEARVDEHEVRTIPSTDQYLNDEILGNLNGLLSQPSVMLGYEPSYTLSMQTIEPNYDSTVFDGVVFADLLQDDKIYHPEVLGYRENHIPEGTYRGALGIFGSMSTRHYIEITPSIDNSIPDVQTYSPYNDGSAPSQYMVSTFGLVELSSQTEKLLDENVYKPVQKSDDIPIGRLEGLIGESRFNNDEISISMILQEPNMDAIYTSNYFPLINMLDEHQMVKTSSEAYQKPDLDKSEDVLGLFGEVYSNEAVNPYKDDELADRLNTYELNEVFGLVDVIQQPPRVRDIKDAVPSTALFGVDEVTVLGNLNGRVGESKYDIPMTLQEPNMDSIYTSTYMPFFNILHDEQQMPKAHEDAYKPVERNTELLGRVGSPINIDPLDLVTLVDRTPTYDAAEAFVLIEGISEAPRVEVERYTQPLVMSRMGGSDEPSYLGNVSGRIESDGIFTYATELLKYGADTNDKHVSSLSKGSSTGGARYSTGILSTVDKVTQTRFNGVGSILAIKQDLNGLDFDLKQRFT</sequence>
<evidence type="ECO:0000313" key="3">
    <source>
        <dbReference type="Proteomes" id="UP001054902"/>
    </source>
</evidence>
<evidence type="ECO:0000313" key="2">
    <source>
        <dbReference type="EMBL" id="GFH52995.1"/>
    </source>
</evidence>
<accession>A0AAD3CXW1</accession>
<feature type="signal peptide" evidence="1">
    <location>
        <begin position="1"/>
        <end position="20"/>
    </location>
</feature>
<organism evidence="2 3">
    <name type="scientific">Chaetoceros tenuissimus</name>
    <dbReference type="NCBI Taxonomy" id="426638"/>
    <lineage>
        <taxon>Eukaryota</taxon>
        <taxon>Sar</taxon>
        <taxon>Stramenopiles</taxon>
        <taxon>Ochrophyta</taxon>
        <taxon>Bacillariophyta</taxon>
        <taxon>Coscinodiscophyceae</taxon>
        <taxon>Chaetocerotophycidae</taxon>
        <taxon>Chaetocerotales</taxon>
        <taxon>Chaetocerotaceae</taxon>
        <taxon>Chaetoceros</taxon>
    </lineage>
</organism>